<proteinExistence type="predicted"/>
<gene>
    <name evidence="2" type="ORF">E4634_11145</name>
</gene>
<keyword evidence="1" id="KW-1133">Transmembrane helix</keyword>
<evidence type="ECO:0000313" key="2">
    <source>
        <dbReference type="EMBL" id="TGD73573.1"/>
    </source>
</evidence>
<dbReference type="OrthoDB" id="5740460at2"/>
<feature type="transmembrane region" description="Helical" evidence="1">
    <location>
        <begin position="36"/>
        <end position="54"/>
    </location>
</feature>
<feature type="transmembrane region" description="Helical" evidence="1">
    <location>
        <begin position="7"/>
        <end position="30"/>
    </location>
</feature>
<feature type="transmembrane region" description="Helical" evidence="1">
    <location>
        <begin position="84"/>
        <end position="102"/>
    </location>
</feature>
<keyword evidence="1" id="KW-0812">Transmembrane</keyword>
<reference evidence="2 3" key="1">
    <citation type="submission" date="2019-04" db="EMBL/GenBank/DDBJ databases">
        <title>Taxonomy of novel Haliea sp. from mangrove soil of West Coast of India.</title>
        <authorList>
            <person name="Verma A."/>
            <person name="Kumar P."/>
            <person name="Krishnamurthi S."/>
        </authorList>
    </citation>
    <scope>NUCLEOTIDE SEQUENCE [LARGE SCALE GENOMIC DNA]</scope>
    <source>
        <strain evidence="2 3">SAOS-164</strain>
    </source>
</reference>
<dbReference type="Proteomes" id="UP000298050">
    <property type="component" value="Unassembled WGS sequence"/>
</dbReference>
<comment type="caution">
    <text evidence="2">The sequence shown here is derived from an EMBL/GenBank/DDBJ whole genome shotgun (WGS) entry which is preliminary data.</text>
</comment>
<keyword evidence="3" id="KW-1185">Reference proteome</keyword>
<accession>A0A4Z0M1K5</accession>
<evidence type="ECO:0000313" key="3">
    <source>
        <dbReference type="Proteomes" id="UP000298050"/>
    </source>
</evidence>
<organism evidence="2 3">
    <name type="scientific">Mangrovimicrobium sediminis</name>
    <dbReference type="NCBI Taxonomy" id="2562682"/>
    <lineage>
        <taxon>Bacteria</taxon>
        <taxon>Pseudomonadati</taxon>
        <taxon>Pseudomonadota</taxon>
        <taxon>Gammaproteobacteria</taxon>
        <taxon>Cellvibrionales</taxon>
        <taxon>Halieaceae</taxon>
        <taxon>Mangrovimicrobium</taxon>
    </lineage>
</organism>
<keyword evidence="1" id="KW-0472">Membrane</keyword>
<sequence length="124" mass="13135">MLSEESYHVALAAYLAAGVLAMLLLAWWLGRRWPNGWTALLVLLCGALLLTPAYPREGVETFAPALVVAAFQMLTSGVESAQHALRPLAFACGLAVVLALILRFTLLRPRRPAPAPAAGAEGGD</sequence>
<protein>
    <submittedName>
        <fullName evidence="2">Uncharacterized protein</fullName>
    </submittedName>
</protein>
<name>A0A4Z0M1K5_9GAMM</name>
<dbReference type="EMBL" id="SRLE01000007">
    <property type="protein sequence ID" value="TGD73573.1"/>
    <property type="molecule type" value="Genomic_DNA"/>
</dbReference>
<evidence type="ECO:0000256" key="1">
    <source>
        <dbReference type="SAM" id="Phobius"/>
    </source>
</evidence>
<dbReference type="RefSeq" id="WP_135443862.1">
    <property type="nucleotide sequence ID" value="NZ_SRLE01000007.1"/>
</dbReference>
<dbReference type="AlphaFoldDB" id="A0A4Z0M1K5"/>